<dbReference type="GO" id="GO:0009279">
    <property type="term" value="C:cell outer membrane"/>
    <property type="evidence" value="ECO:0007669"/>
    <property type="project" value="TreeGrafter"/>
</dbReference>
<evidence type="ECO:0000313" key="5">
    <source>
        <dbReference type="Proteomes" id="UP000198510"/>
    </source>
</evidence>
<dbReference type="Gene3D" id="1.25.40.10">
    <property type="entry name" value="Tetratricopeptide repeat domain"/>
    <property type="match status" value="4"/>
</dbReference>
<dbReference type="PANTHER" id="PTHR44858">
    <property type="entry name" value="TETRATRICOPEPTIDE REPEAT PROTEIN 6"/>
    <property type="match status" value="1"/>
</dbReference>
<dbReference type="AlphaFoldDB" id="A0A1G9J5Q5"/>
<dbReference type="InterPro" id="IPR019734">
    <property type="entry name" value="TPR_rpt"/>
</dbReference>
<evidence type="ECO:0000313" key="4">
    <source>
        <dbReference type="EMBL" id="SDL32565.1"/>
    </source>
</evidence>
<name>A0A1G9J5Q5_9BACT</name>
<dbReference type="Pfam" id="PF14559">
    <property type="entry name" value="TPR_19"/>
    <property type="match status" value="1"/>
</dbReference>
<evidence type="ECO:0000256" key="3">
    <source>
        <dbReference type="PROSITE-ProRule" id="PRU00339"/>
    </source>
</evidence>
<dbReference type="Pfam" id="PF13414">
    <property type="entry name" value="TPR_11"/>
    <property type="match status" value="1"/>
</dbReference>
<dbReference type="GO" id="GO:0046813">
    <property type="term" value="P:receptor-mediated virion attachment to host cell"/>
    <property type="evidence" value="ECO:0007669"/>
    <property type="project" value="TreeGrafter"/>
</dbReference>
<evidence type="ECO:0000256" key="1">
    <source>
        <dbReference type="ARBA" id="ARBA00022737"/>
    </source>
</evidence>
<reference evidence="4 5" key="1">
    <citation type="submission" date="2016-10" db="EMBL/GenBank/DDBJ databases">
        <authorList>
            <person name="de Groot N.N."/>
        </authorList>
    </citation>
    <scope>NUCLEOTIDE SEQUENCE [LARGE SCALE GENOMIC DNA]</scope>
    <source>
        <strain evidence="4 5">DSM 25186</strain>
    </source>
</reference>
<dbReference type="EMBL" id="FNFO01000005">
    <property type="protein sequence ID" value="SDL32565.1"/>
    <property type="molecule type" value="Genomic_DNA"/>
</dbReference>
<keyword evidence="2 3" id="KW-0802">TPR repeat</keyword>
<dbReference type="PROSITE" id="PS50293">
    <property type="entry name" value="TPR_REGION"/>
    <property type="match status" value="1"/>
</dbReference>
<organism evidence="4 5">
    <name type="scientific">Catalinimonas alkaloidigena</name>
    <dbReference type="NCBI Taxonomy" id="1075417"/>
    <lineage>
        <taxon>Bacteria</taxon>
        <taxon>Pseudomonadati</taxon>
        <taxon>Bacteroidota</taxon>
        <taxon>Cytophagia</taxon>
        <taxon>Cytophagales</taxon>
        <taxon>Catalimonadaceae</taxon>
        <taxon>Catalinimonas</taxon>
    </lineage>
</organism>
<dbReference type="Pfam" id="PF13432">
    <property type="entry name" value="TPR_16"/>
    <property type="match status" value="2"/>
</dbReference>
<keyword evidence="1" id="KW-0677">Repeat</keyword>
<gene>
    <name evidence="4" type="ORF">SAMN05421823_105205</name>
</gene>
<protein>
    <submittedName>
        <fullName evidence="4">Tetratricopeptide repeat-containing protein</fullName>
    </submittedName>
</protein>
<dbReference type="SMART" id="SM00028">
    <property type="entry name" value="TPR"/>
    <property type="match status" value="9"/>
</dbReference>
<sequence>MCLGLLLEPAWGQSADRTDYRSVPNREARQWLEKAYLAYDREAYPEALRALDQAVMVQHDLVDAYVLRAQTREHLNDLGGAITDYSIILHLSPAYSEALLGRALALYHQARYEEAIADLTTLLHVPPGETNAVLFSGSYAADGSFEATGLTTVQSGMQADYLNYIGLARMKLEQYDSARARFSEAIALQSSRPDYWVNRGLAHLALTDTARGVSDFAAAVALDADHAGALRNLSLLRYTSAGAAKAYARALEEGQSEETLLQRGMQHQADGDFQAALAAYDQALRLNPRSVDLHMQRAFTLEKLERSDEALRAYERALALQAKPEAYLNRGNIYFRQKDYTAALREYDRALNMDPLNPKAFYNRGLTRHYLRRNQEACEDLLRAKQLGMEVAAKPLEVWCNRP</sequence>
<dbReference type="SUPFAM" id="SSF48452">
    <property type="entry name" value="TPR-like"/>
    <property type="match status" value="2"/>
</dbReference>
<keyword evidence="5" id="KW-1185">Reference proteome</keyword>
<dbReference type="PANTHER" id="PTHR44858:SF1">
    <property type="entry name" value="UDP-N-ACETYLGLUCOSAMINE--PEPTIDE N-ACETYLGLUCOSAMINYLTRANSFERASE SPINDLY-RELATED"/>
    <property type="match status" value="1"/>
</dbReference>
<evidence type="ECO:0000256" key="2">
    <source>
        <dbReference type="ARBA" id="ARBA00022803"/>
    </source>
</evidence>
<accession>A0A1G9J5Q5</accession>
<feature type="repeat" description="TPR" evidence="3">
    <location>
        <begin position="159"/>
        <end position="192"/>
    </location>
</feature>
<feature type="repeat" description="TPR" evidence="3">
    <location>
        <begin position="257"/>
        <end position="290"/>
    </location>
</feature>
<dbReference type="PROSITE" id="PS50005">
    <property type="entry name" value="TPR"/>
    <property type="match status" value="3"/>
</dbReference>
<dbReference type="InterPro" id="IPR050498">
    <property type="entry name" value="Ycf3"/>
</dbReference>
<dbReference type="STRING" id="1075417.SAMN05421823_105205"/>
<proteinExistence type="predicted"/>
<dbReference type="RefSeq" id="WP_176956058.1">
    <property type="nucleotide sequence ID" value="NZ_FNFO01000005.1"/>
</dbReference>
<feature type="repeat" description="TPR" evidence="3">
    <location>
        <begin position="324"/>
        <end position="357"/>
    </location>
</feature>
<dbReference type="Proteomes" id="UP000198510">
    <property type="component" value="Unassembled WGS sequence"/>
</dbReference>
<dbReference type="InterPro" id="IPR011990">
    <property type="entry name" value="TPR-like_helical_dom_sf"/>
</dbReference>